<proteinExistence type="predicted"/>
<evidence type="ECO:0000313" key="2">
    <source>
        <dbReference type="Proteomes" id="UP000499080"/>
    </source>
</evidence>
<evidence type="ECO:0000313" key="1">
    <source>
        <dbReference type="EMBL" id="GBM16457.1"/>
    </source>
</evidence>
<name>A0A4Y2DJW1_ARAVE</name>
<reference evidence="1 2" key="1">
    <citation type="journal article" date="2019" name="Sci. Rep.">
        <title>Orb-weaving spider Araneus ventricosus genome elucidates the spidroin gene catalogue.</title>
        <authorList>
            <person name="Kono N."/>
            <person name="Nakamura H."/>
            <person name="Ohtoshi R."/>
            <person name="Moran D.A.P."/>
            <person name="Shinohara A."/>
            <person name="Yoshida Y."/>
            <person name="Fujiwara M."/>
            <person name="Mori M."/>
            <person name="Tomita M."/>
            <person name="Arakawa K."/>
        </authorList>
    </citation>
    <scope>NUCLEOTIDE SEQUENCE [LARGE SCALE GENOMIC DNA]</scope>
</reference>
<protein>
    <submittedName>
        <fullName evidence="1">Uncharacterized protein</fullName>
    </submittedName>
</protein>
<gene>
    <name evidence="1" type="ORF">AVEN_94944_1</name>
</gene>
<accession>A0A4Y2DJW1</accession>
<sequence>MTRTTPEPAPLCKLPHLTSRRAFGPRQIYRPPGTMYTAILSRIKSPQGTSSSGVTGFTTLRYPSDLISLQAFPSPSASTFRFSASFPRRQARELSMRSFRSSVWFLFLMDS</sequence>
<dbReference type="Proteomes" id="UP000499080">
    <property type="component" value="Unassembled WGS sequence"/>
</dbReference>
<dbReference type="AlphaFoldDB" id="A0A4Y2DJW1"/>
<comment type="caution">
    <text evidence="1">The sequence shown here is derived from an EMBL/GenBank/DDBJ whole genome shotgun (WGS) entry which is preliminary data.</text>
</comment>
<dbReference type="EMBL" id="BGPR01000374">
    <property type="protein sequence ID" value="GBM16457.1"/>
    <property type="molecule type" value="Genomic_DNA"/>
</dbReference>
<organism evidence="1 2">
    <name type="scientific">Araneus ventricosus</name>
    <name type="common">Orbweaver spider</name>
    <name type="synonym">Epeira ventricosa</name>
    <dbReference type="NCBI Taxonomy" id="182803"/>
    <lineage>
        <taxon>Eukaryota</taxon>
        <taxon>Metazoa</taxon>
        <taxon>Ecdysozoa</taxon>
        <taxon>Arthropoda</taxon>
        <taxon>Chelicerata</taxon>
        <taxon>Arachnida</taxon>
        <taxon>Araneae</taxon>
        <taxon>Araneomorphae</taxon>
        <taxon>Entelegynae</taxon>
        <taxon>Araneoidea</taxon>
        <taxon>Araneidae</taxon>
        <taxon>Araneus</taxon>
    </lineage>
</organism>
<keyword evidence="2" id="KW-1185">Reference proteome</keyword>